<reference evidence="1 2" key="1">
    <citation type="submission" date="2019-02" db="EMBL/GenBank/DDBJ databases">
        <title>Genome sequencing of the rare red list fungi Phellinidium pouzarii.</title>
        <authorList>
            <person name="Buettner E."/>
            <person name="Kellner H."/>
        </authorList>
    </citation>
    <scope>NUCLEOTIDE SEQUENCE [LARGE SCALE GENOMIC DNA]</scope>
    <source>
        <strain evidence="1 2">DSM 108285</strain>
    </source>
</reference>
<evidence type="ECO:0008006" key="3">
    <source>
        <dbReference type="Google" id="ProtNLM"/>
    </source>
</evidence>
<name>A0A4S4LC65_9AGAM</name>
<proteinExistence type="predicted"/>
<dbReference type="OrthoDB" id="3268478at2759"/>
<dbReference type="Proteomes" id="UP000308199">
    <property type="component" value="Unassembled WGS sequence"/>
</dbReference>
<protein>
    <recommendedName>
        <fullName evidence="3">Protein kinase domain-containing protein</fullName>
    </recommendedName>
</protein>
<organism evidence="1 2">
    <name type="scientific">Phellinidium pouzarii</name>
    <dbReference type="NCBI Taxonomy" id="167371"/>
    <lineage>
        <taxon>Eukaryota</taxon>
        <taxon>Fungi</taxon>
        <taxon>Dikarya</taxon>
        <taxon>Basidiomycota</taxon>
        <taxon>Agaricomycotina</taxon>
        <taxon>Agaricomycetes</taxon>
        <taxon>Hymenochaetales</taxon>
        <taxon>Hymenochaetaceae</taxon>
        <taxon>Phellinidium</taxon>
    </lineage>
</organism>
<sequence>MDVVLAATSIASIIASVGDMASFPPTVLLQVSTTCDETSYRLEAAAIESSLGDYQDLLDEAERSFQIASLVEIHYTVGILQQRSIGVDVSFVENVAEDDLVDEIPFSAPLSEPSNKAVACQTITGDKASLTLTNISLVQSSQSVSASEQMPAVKSSLAEESNDDFELEEELLELDSLGFRSYHQSDVRLQSTLKSMGPNSFWEDSSIAVADGRQAIVKRYDSRKDKEMVIKKWLHDIKTPGNLYHANLPQLVGYSDRKSPTPFILLSQNLCCFLYEAHYIT</sequence>
<evidence type="ECO:0000313" key="1">
    <source>
        <dbReference type="EMBL" id="THH08761.1"/>
    </source>
</evidence>
<dbReference type="AlphaFoldDB" id="A0A4S4LC65"/>
<dbReference type="EMBL" id="SGPK01000088">
    <property type="protein sequence ID" value="THH08761.1"/>
    <property type="molecule type" value="Genomic_DNA"/>
</dbReference>
<keyword evidence="2" id="KW-1185">Reference proteome</keyword>
<gene>
    <name evidence="1" type="ORF">EW145_g2485</name>
</gene>
<evidence type="ECO:0000313" key="2">
    <source>
        <dbReference type="Proteomes" id="UP000308199"/>
    </source>
</evidence>
<comment type="caution">
    <text evidence="1">The sequence shown here is derived from an EMBL/GenBank/DDBJ whole genome shotgun (WGS) entry which is preliminary data.</text>
</comment>
<accession>A0A4S4LC65</accession>